<dbReference type="Gene3D" id="3.40.50.300">
    <property type="entry name" value="P-loop containing nucleotide triphosphate hydrolases"/>
    <property type="match status" value="2"/>
</dbReference>
<dbReference type="InterPro" id="IPR017871">
    <property type="entry name" value="ABC_transporter-like_CS"/>
</dbReference>
<feature type="domain" description="ABC transporter" evidence="5">
    <location>
        <begin position="2"/>
        <end position="225"/>
    </location>
</feature>
<dbReference type="SUPFAM" id="SSF52540">
    <property type="entry name" value="P-loop containing nucleoside triphosphate hydrolases"/>
    <property type="match status" value="2"/>
</dbReference>
<dbReference type="Pfam" id="PF00005">
    <property type="entry name" value="ABC_tran"/>
    <property type="match status" value="2"/>
</dbReference>
<sequence>MINVADLKVTLNGRALVDAMTFTAKEGQTIALVGASGSGKTTTGLALLGQLPPGSEMSGRIAIDGRWPPRRGDVAYLPQHPSTVLNPVRRIGSVLRELSRLHGTSVPGVLAAASLPADTEFLRRFPHQLSGGQQQRLAFAQILLAAPKVLVADEPTTGQDPRTRAELTATFAALPITTIVLSHDLDLVRRLADHVIVLRGGRVQEAGPDILGRPRSDYARALVEAARPVENPVAAERPGPPILTVRDLTAAYQGPVLRGIDLDMAAGERLAIVGSSGSGKTTLARCLAGLHRPTAGTIALHGQRLSLRRNRAELARVQYIFQDPRATFAPGGRILDQVARTAVRLRGLPTAVAAREAGVLLENMGLPAETSGRPARTLSGGELQRAGIARAVLADPDVLICDEITSALDPLTQADILDLVTGLRTTLILITHDPIVVARSAQRVIALKEGRALQERGRRPAGVADRRQPRGG</sequence>
<comment type="caution">
    <text evidence="6">The sequence shown here is derived from an EMBL/GenBank/DDBJ whole genome shotgun (WGS) entry which is preliminary data.</text>
</comment>
<dbReference type="GO" id="GO:0016887">
    <property type="term" value="F:ATP hydrolysis activity"/>
    <property type="evidence" value="ECO:0007669"/>
    <property type="project" value="InterPro"/>
</dbReference>
<keyword evidence="7" id="KW-1185">Reference proteome</keyword>
<evidence type="ECO:0000256" key="1">
    <source>
        <dbReference type="ARBA" id="ARBA00005417"/>
    </source>
</evidence>
<dbReference type="EMBL" id="RJKE01000001">
    <property type="protein sequence ID" value="ROO87701.1"/>
    <property type="molecule type" value="Genomic_DNA"/>
</dbReference>
<accession>A0A3N1D2F1</accession>
<keyword evidence="2" id="KW-0813">Transport</keyword>
<evidence type="ECO:0000256" key="4">
    <source>
        <dbReference type="ARBA" id="ARBA00022840"/>
    </source>
</evidence>
<evidence type="ECO:0000313" key="6">
    <source>
        <dbReference type="EMBL" id="ROO87701.1"/>
    </source>
</evidence>
<reference evidence="6 7" key="1">
    <citation type="submission" date="2018-11" db="EMBL/GenBank/DDBJ databases">
        <title>Sequencing the genomes of 1000 actinobacteria strains.</title>
        <authorList>
            <person name="Klenk H.-P."/>
        </authorList>
    </citation>
    <scope>NUCLEOTIDE SEQUENCE [LARGE SCALE GENOMIC DNA]</scope>
    <source>
        <strain evidence="6 7">DSM 44254</strain>
    </source>
</reference>
<organism evidence="6 7">
    <name type="scientific">Actinocorallia herbida</name>
    <dbReference type="NCBI Taxonomy" id="58109"/>
    <lineage>
        <taxon>Bacteria</taxon>
        <taxon>Bacillati</taxon>
        <taxon>Actinomycetota</taxon>
        <taxon>Actinomycetes</taxon>
        <taxon>Streptosporangiales</taxon>
        <taxon>Thermomonosporaceae</taxon>
        <taxon>Actinocorallia</taxon>
    </lineage>
</organism>
<dbReference type="InterPro" id="IPR003593">
    <property type="entry name" value="AAA+_ATPase"/>
</dbReference>
<dbReference type="GO" id="GO:0055085">
    <property type="term" value="P:transmembrane transport"/>
    <property type="evidence" value="ECO:0007669"/>
    <property type="project" value="UniProtKB-ARBA"/>
</dbReference>
<dbReference type="OrthoDB" id="4008250at2"/>
<evidence type="ECO:0000313" key="7">
    <source>
        <dbReference type="Proteomes" id="UP000272400"/>
    </source>
</evidence>
<dbReference type="CDD" id="cd03257">
    <property type="entry name" value="ABC_NikE_OppD_transporters"/>
    <property type="match status" value="1"/>
</dbReference>
<gene>
    <name evidence="6" type="ORF">EDD29_5330</name>
</gene>
<dbReference type="InterPro" id="IPR027417">
    <property type="entry name" value="P-loop_NTPase"/>
</dbReference>
<dbReference type="InterPro" id="IPR050319">
    <property type="entry name" value="ABC_transp_ATP-bind"/>
</dbReference>
<dbReference type="PROSITE" id="PS00211">
    <property type="entry name" value="ABC_TRANSPORTER_1"/>
    <property type="match status" value="2"/>
</dbReference>
<protein>
    <submittedName>
        <fullName evidence="6">Peptide/nickel transport system ATP-binding protein</fullName>
    </submittedName>
</protein>
<keyword evidence="4 6" id="KW-0067">ATP-binding</keyword>
<feature type="domain" description="ABC transporter" evidence="5">
    <location>
        <begin position="242"/>
        <end position="469"/>
    </location>
</feature>
<keyword evidence="3" id="KW-0547">Nucleotide-binding</keyword>
<comment type="similarity">
    <text evidence="1">Belongs to the ABC transporter superfamily.</text>
</comment>
<evidence type="ECO:0000256" key="3">
    <source>
        <dbReference type="ARBA" id="ARBA00022741"/>
    </source>
</evidence>
<dbReference type="Proteomes" id="UP000272400">
    <property type="component" value="Unassembled WGS sequence"/>
</dbReference>
<dbReference type="RefSeq" id="WP_123666952.1">
    <property type="nucleotide sequence ID" value="NZ_RJKE01000001.1"/>
</dbReference>
<evidence type="ECO:0000259" key="5">
    <source>
        <dbReference type="PROSITE" id="PS50893"/>
    </source>
</evidence>
<dbReference type="PANTHER" id="PTHR43776">
    <property type="entry name" value="TRANSPORT ATP-BINDING PROTEIN"/>
    <property type="match status" value="1"/>
</dbReference>
<dbReference type="PROSITE" id="PS50893">
    <property type="entry name" value="ABC_TRANSPORTER_2"/>
    <property type="match status" value="2"/>
</dbReference>
<dbReference type="InterPro" id="IPR003439">
    <property type="entry name" value="ABC_transporter-like_ATP-bd"/>
</dbReference>
<proteinExistence type="inferred from homology"/>
<dbReference type="SMART" id="SM00382">
    <property type="entry name" value="AAA"/>
    <property type="match status" value="2"/>
</dbReference>
<dbReference type="AlphaFoldDB" id="A0A3N1D2F1"/>
<name>A0A3N1D2F1_9ACTN</name>
<evidence type="ECO:0000256" key="2">
    <source>
        <dbReference type="ARBA" id="ARBA00022448"/>
    </source>
</evidence>
<dbReference type="PANTHER" id="PTHR43776:SF7">
    <property type="entry name" value="D,D-DIPEPTIDE TRANSPORT ATP-BINDING PROTEIN DDPF-RELATED"/>
    <property type="match status" value="1"/>
</dbReference>
<dbReference type="GO" id="GO:0005524">
    <property type="term" value="F:ATP binding"/>
    <property type="evidence" value="ECO:0007669"/>
    <property type="project" value="UniProtKB-KW"/>
</dbReference>